<gene>
    <name evidence="3" type="ORF">GAK30_03678</name>
</gene>
<accession>A0A7V8JNN8</accession>
<dbReference type="Gene3D" id="3.40.190.150">
    <property type="entry name" value="Bordetella uptake gene, domain 1"/>
    <property type="match status" value="1"/>
</dbReference>
<proteinExistence type="inferred from homology"/>
<comment type="similarity">
    <text evidence="1">Belongs to the UPF0065 (bug) family.</text>
</comment>
<reference evidence="4" key="1">
    <citation type="journal article" date="2020" name="MBio">
        <title>Horizontal gene transfer to a defensive symbiont with a reduced genome amongst a multipartite beetle microbiome.</title>
        <authorList>
            <person name="Waterworth S.C."/>
            <person name="Florez L.V."/>
            <person name="Rees E.R."/>
            <person name="Hertweck C."/>
            <person name="Kaltenpoth M."/>
            <person name="Kwan J.C."/>
        </authorList>
    </citation>
    <scope>NUCLEOTIDE SEQUENCE [LARGE SCALE GENOMIC DNA]</scope>
</reference>
<evidence type="ECO:0000256" key="2">
    <source>
        <dbReference type="SAM" id="SignalP"/>
    </source>
</evidence>
<feature type="signal peptide" evidence="2">
    <location>
        <begin position="1"/>
        <end position="47"/>
    </location>
</feature>
<dbReference type="Pfam" id="PF03401">
    <property type="entry name" value="TctC"/>
    <property type="match status" value="1"/>
</dbReference>
<evidence type="ECO:0008006" key="5">
    <source>
        <dbReference type="Google" id="ProtNLM"/>
    </source>
</evidence>
<comment type="caution">
    <text evidence="3">The sequence shown here is derived from an EMBL/GenBank/DDBJ whole genome shotgun (WGS) entry which is preliminary data.</text>
</comment>
<dbReference type="PIRSF" id="PIRSF017082">
    <property type="entry name" value="YflP"/>
    <property type="match status" value="1"/>
</dbReference>
<organism evidence="3 4">
    <name type="scientific">Paracidovorax wautersii</name>
    <dbReference type="NCBI Taxonomy" id="1177982"/>
    <lineage>
        <taxon>Bacteria</taxon>
        <taxon>Pseudomonadati</taxon>
        <taxon>Pseudomonadota</taxon>
        <taxon>Betaproteobacteria</taxon>
        <taxon>Burkholderiales</taxon>
        <taxon>Comamonadaceae</taxon>
        <taxon>Paracidovorax</taxon>
    </lineage>
</organism>
<dbReference type="InterPro" id="IPR042100">
    <property type="entry name" value="Bug_dom1"/>
</dbReference>
<dbReference type="Proteomes" id="UP000461670">
    <property type="component" value="Unassembled WGS sequence"/>
</dbReference>
<evidence type="ECO:0000313" key="4">
    <source>
        <dbReference type="Proteomes" id="UP000461670"/>
    </source>
</evidence>
<dbReference type="EMBL" id="WNDQ01000086">
    <property type="protein sequence ID" value="KAF1018441.1"/>
    <property type="molecule type" value="Genomic_DNA"/>
</dbReference>
<dbReference type="PANTHER" id="PTHR42928:SF5">
    <property type="entry name" value="BLR1237 PROTEIN"/>
    <property type="match status" value="1"/>
</dbReference>
<keyword evidence="2" id="KW-0732">Signal</keyword>
<sequence>MKTQTQRPAIHPDDSPCTRGTARAYSHRWMGMATLCLMAALSSAAYAQSSGTAWPSKPVRFIVPFAAGSFTDTAARALGKELTTRLGQPFVVENRTGVGGILANDAVAKSAGDGYTLLFTDSSYGVSSALYKKLPYDPLKDLAAVAQVAQSPAVLVARTGLPAKGLNAILATARKDPQALTFGSGGQGSSGHLAFEALLLQAGAKMTHIPYKGVSAAVMDVIGQRVDLAIGSVGSTRQFIEDGRVIGVALTGPGRNPSLPQVPTFAEQGMRDYNVVYWFGVLGPARLPAAQQESIAKAIKTAMDAPELKQLFERSGVALAYQNGPAFGSRIGNEIRMWTSVIEKANITAE</sequence>
<dbReference type="AlphaFoldDB" id="A0A7V8JNN8"/>
<feature type="chain" id="PRO_5030551467" description="Tripartite-type tricarboxylate transporter, receptor component TctC" evidence="2">
    <location>
        <begin position="48"/>
        <end position="350"/>
    </location>
</feature>
<dbReference type="SUPFAM" id="SSF53850">
    <property type="entry name" value="Periplasmic binding protein-like II"/>
    <property type="match status" value="1"/>
</dbReference>
<dbReference type="InterPro" id="IPR005064">
    <property type="entry name" value="BUG"/>
</dbReference>
<dbReference type="Gene3D" id="3.40.190.10">
    <property type="entry name" value="Periplasmic binding protein-like II"/>
    <property type="match status" value="1"/>
</dbReference>
<evidence type="ECO:0000256" key="1">
    <source>
        <dbReference type="ARBA" id="ARBA00006987"/>
    </source>
</evidence>
<name>A0A7V8JNN8_9BURK</name>
<dbReference type="PANTHER" id="PTHR42928">
    <property type="entry name" value="TRICARBOXYLATE-BINDING PROTEIN"/>
    <property type="match status" value="1"/>
</dbReference>
<evidence type="ECO:0000313" key="3">
    <source>
        <dbReference type="EMBL" id="KAF1018441.1"/>
    </source>
</evidence>
<protein>
    <recommendedName>
        <fullName evidence="5">Tripartite-type tricarboxylate transporter, receptor component TctC</fullName>
    </recommendedName>
</protein>